<dbReference type="PANTHER" id="PTHR47239:SF1">
    <property type="entry name" value="EXTENSIN-3-LIKE"/>
    <property type="match status" value="1"/>
</dbReference>
<organism evidence="1 2">
    <name type="scientific">Periplaneta americana</name>
    <name type="common">American cockroach</name>
    <name type="synonym">Blatta americana</name>
    <dbReference type="NCBI Taxonomy" id="6978"/>
    <lineage>
        <taxon>Eukaryota</taxon>
        <taxon>Metazoa</taxon>
        <taxon>Ecdysozoa</taxon>
        <taxon>Arthropoda</taxon>
        <taxon>Hexapoda</taxon>
        <taxon>Insecta</taxon>
        <taxon>Pterygota</taxon>
        <taxon>Neoptera</taxon>
        <taxon>Polyneoptera</taxon>
        <taxon>Dictyoptera</taxon>
        <taxon>Blattodea</taxon>
        <taxon>Blattoidea</taxon>
        <taxon>Blattidae</taxon>
        <taxon>Blattinae</taxon>
        <taxon>Periplaneta</taxon>
    </lineage>
</organism>
<sequence length="563" mass="67186">MSQEYDFRQGVTYMSQDYDFRHGVALSQQDYDFRQVLTYMSQDYDFLHGVALSQQEYDFRQGVTYMSQDYDFRHGVALSQQEYDFRQVVTYMSQDYDFRHGVALSQQDYDFRQVVTYMSQDYDFRQGVTYMSQDYDFRQVVTYMSQDYDFRQGVTYMSQDYDFRQGVTYMSQDYDFQHVVTYMSQDYDFRQVVTYMSQDYEFRQGVTYMSQDYHFRQVVTYMSQDYDFRQAVTYMSQDYDFRQGVTYMSQDYDFRQVVTYMSQDYDFRISCNVYHNESGCETNLFSITYNSRECRYDAEHRSYSVNRSRYRESKELNGLHQLLVYADDVTLLGENPQKISKNTEILLETSKEYFQMVRTFVECEPQNSPDCCPGNVQFITKATSRRAWTAFNRLLNKFNIICRGIRRSRHCLPLKRNNDKRFNSSASNCKLTHFREREYRFKIIFYTVNVQSTRIIELSILIAENINLCCLLEDHKFFVVIAFCVDQEHRHFPAILTSRKNSSALRLGAVSVSVHEFVSVLFFNSGDQTSSFVRHVLLFGPLSGVRADFLKIKKCPPFRNLNV</sequence>
<evidence type="ECO:0000313" key="1">
    <source>
        <dbReference type="EMBL" id="KAJ4445069.1"/>
    </source>
</evidence>
<accession>A0ABQ8TGM7</accession>
<protein>
    <submittedName>
        <fullName evidence="1">Uncharacterized protein</fullName>
    </submittedName>
</protein>
<dbReference type="PANTHER" id="PTHR47239">
    <property type="match status" value="1"/>
</dbReference>
<dbReference type="EMBL" id="JAJSOF020000011">
    <property type="protein sequence ID" value="KAJ4445069.1"/>
    <property type="molecule type" value="Genomic_DNA"/>
</dbReference>
<name>A0ABQ8TGM7_PERAM</name>
<reference evidence="1 2" key="1">
    <citation type="journal article" date="2022" name="Allergy">
        <title>Genome assembly and annotation of Periplaneta americana reveal a comprehensive cockroach allergen profile.</title>
        <authorList>
            <person name="Wang L."/>
            <person name="Xiong Q."/>
            <person name="Saelim N."/>
            <person name="Wang L."/>
            <person name="Nong W."/>
            <person name="Wan A.T."/>
            <person name="Shi M."/>
            <person name="Liu X."/>
            <person name="Cao Q."/>
            <person name="Hui J.H.L."/>
            <person name="Sookrung N."/>
            <person name="Leung T.F."/>
            <person name="Tungtrongchitr A."/>
            <person name="Tsui S.K.W."/>
        </authorList>
    </citation>
    <scope>NUCLEOTIDE SEQUENCE [LARGE SCALE GENOMIC DNA]</scope>
    <source>
        <strain evidence="1">PWHHKU_190912</strain>
    </source>
</reference>
<comment type="caution">
    <text evidence="1">The sequence shown here is derived from an EMBL/GenBank/DDBJ whole genome shotgun (WGS) entry which is preliminary data.</text>
</comment>
<dbReference type="Proteomes" id="UP001148838">
    <property type="component" value="Unassembled WGS sequence"/>
</dbReference>
<evidence type="ECO:0000313" key="2">
    <source>
        <dbReference type="Proteomes" id="UP001148838"/>
    </source>
</evidence>
<proteinExistence type="predicted"/>
<keyword evidence="2" id="KW-1185">Reference proteome</keyword>
<gene>
    <name evidence="1" type="ORF">ANN_06868</name>
</gene>